<comment type="caution">
    <text evidence="2">The sequence shown here is derived from an EMBL/GenBank/DDBJ whole genome shotgun (WGS) entry which is preliminary data.</text>
</comment>
<evidence type="ECO:0000313" key="2">
    <source>
        <dbReference type="EMBL" id="KYD10254.1"/>
    </source>
</evidence>
<dbReference type="InterPro" id="IPR051531">
    <property type="entry name" value="N-acetyltransferase"/>
</dbReference>
<dbReference type="CDD" id="cd04301">
    <property type="entry name" value="NAT_SF"/>
    <property type="match status" value="1"/>
</dbReference>
<dbReference type="RefSeq" id="WP_066227749.1">
    <property type="nucleotide sequence ID" value="NZ_LQYN01000015.1"/>
</dbReference>
<dbReference type="InterPro" id="IPR000182">
    <property type="entry name" value="GNAT_dom"/>
</dbReference>
<dbReference type="Pfam" id="PF13302">
    <property type="entry name" value="Acetyltransf_3"/>
    <property type="match status" value="1"/>
</dbReference>
<dbReference type="PROSITE" id="PS51186">
    <property type="entry name" value="GNAT"/>
    <property type="match status" value="1"/>
</dbReference>
<dbReference type="PATRIC" id="fig|46224.3.peg.1180"/>
<dbReference type="EMBL" id="LQYN01000015">
    <property type="protein sequence ID" value="KYD10254.1"/>
    <property type="molecule type" value="Genomic_DNA"/>
</dbReference>
<dbReference type="InterPro" id="IPR016181">
    <property type="entry name" value="Acyl_CoA_acyltransferase"/>
</dbReference>
<dbReference type="STRING" id="46224.B4102_0160"/>
<reference evidence="2 3" key="1">
    <citation type="submission" date="2016-01" db="EMBL/GenBank/DDBJ databases">
        <title>Genome Sequences of Twelve Sporeforming Bacillus Species Isolated from Foods.</title>
        <authorList>
            <person name="Berendsen E.M."/>
            <person name="Wells-Bennik M.H."/>
            <person name="Krawcyk A.O."/>
            <person name="De Jong A."/>
            <person name="Holsappel S."/>
            <person name="Eijlander R.T."/>
            <person name="Kuipers O.P."/>
        </authorList>
    </citation>
    <scope>NUCLEOTIDE SEQUENCE [LARGE SCALE GENOMIC DNA]</scope>
    <source>
        <strain evidence="2 3">B4102</strain>
    </source>
</reference>
<dbReference type="GO" id="GO:0005737">
    <property type="term" value="C:cytoplasm"/>
    <property type="evidence" value="ECO:0007669"/>
    <property type="project" value="TreeGrafter"/>
</dbReference>
<evidence type="ECO:0000259" key="1">
    <source>
        <dbReference type="PROSITE" id="PS51186"/>
    </source>
</evidence>
<keyword evidence="3" id="KW-1185">Reference proteome</keyword>
<dbReference type="GO" id="GO:0008999">
    <property type="term" value="F:protein-N-terminal-alanine acetyltransferase activity"/>
    <property type="evidence" value="ECO:0007669"/>
    <property type="project" value="TreeGrafter"/>
</dbReference>
<dbReference type="SUPFAM" id="SSF55729">
    <property type="entry name" value="Acyl-CoA N-acyltransferases (Nat)"/>
    <property type="match status" value="1"/>
</dbReference>
<name>A0A150LDB7_9BACI</name>
<dbReference type="AlphaFoldDB" id="A0A150LDB7"/>
<sequence length="188" mass="21750">MDIEKIYGDLPTLETDRLILRKITGEDVEDMFSYGSNDEVSKYVSWDTHRTLEDTKEFIDFVLGQYKNKKAAPWGIEYKENGKLIGTIEYIGWQPRHNSAEIGYVLHQEYWGKGITTEAAKELLAFGFNKMELVRVQARCLTENIGSQRVMEKIGMSYEGTTRKGMFIKGKHRDLKVYSILVEEFLTS</sequence>
<dbReference type="OrthoDB" id="9785602at2"/>
<proteinExistence type="predicted"/>
<dbReference type="PANTHER" id="PTHR43792">
    <property type="entry name" value="GNAT FAMILY, PUTATIVE (AFU_ORTHOLOGUE AFUA_3G00765)-RELATED-RELATED"/>
    <property type="match status" value="1"/>
</dbReference>
<evidence type="ECO:0000313" key="3">
    <source>
        <dbReference type="Proteomes" id="UP000075666"/>
    </source>
</evidence>
<feature type="domain" description="N-acetyltransferase" evidence="1">
    <location>
        <begin position="18"/>
        <end position="174"/>
    </location>
</feature>
<organism evidence="2 3">
    <name type="scientific">Heyndrickxia sporothermodurans</name>
    <dbReference type="NCBI Taxonomy" id="46224"/>
    <lineage>
        <taxon>Bacteria</taxon>
        <taxon>Bacillati</taxon>
        <taxon>Bacillota</taxon>
        <taxon>Bacilli</taxon>
        <taxon>Bacillales</taxon>
        <taxon>Bacillaceae</taxon>
        <taxon>Heyndrickxia</taxon>
    </lineage>
</organism>
<dbReference type="Proteomes" id="UP000075666">
    <property type="component" value="Unassembled WGS sequence"/>
</dbReference>
<gene>
    <name evidence="2" type="ORF">B4102_0160</name>
</gene>
<accession>A0A150LDB7</accession>
<dbReference type="Gene3D" id="3.40.630.30">
    <property type="match status" value="1"/>
</dbReference>
<protein>
    <recommendedName>
        <fullName evidence="1">N-acetyltransferase domain-containing protein</fullName>
    </recommendedName>
</protein>
<dbReference type="PANTHER" id="PTHR43792:SF9">
    <property type="entry name" value="RIBOSOMAL-PROTEIN-ALANINE ACETYLTRANSFERASE"/>
    <property type="match status" value="1"/>
</dbReference>